<accession>A0A1A0D9X9</accession>
<proteinExistence type="predicted"/>
<evidence type="ECO:0000313" key="1">
    <source>
        <dbReference type="EMBL" id="OAZ72093.1"/>
    </source>
</evidence>
<dbReference type="EMBL" id="LYUD01000105">
    <property type="protein sequence ID" value="OAZ72093.1"/>
    <property type="molecule type" value="Genomic_DNA"/>
</dbReference>
<dbReference type="RefSeq" id="WP_003629330.1">
    <property type="nucleotide sequence ID" value="NZ_LYUD01000105.1"/>
</dbReference>
<comment type="caution">
    <text evidence="1">The sequence shown here is derived from an EMBL/GenBank/DDBJ whole genome shotgun (WGS) entry which is preliminary data.</text>
</comment>
<gene>
    <name evidence="1" type="ORF">SRCM100623_01926</name>
</gene>
<protein>
    <submittedName>
        <fullName evidence="1">Uncharacterized protein</fullName>
    </submittedName>
</protein>
<reference evidence="1 2" key="1">
    <citation type="submission" date="2016-05" db="EMBL/GenBank/DDBJ databases">
        <title>Genome sequencing of Acetobacter pasteurianus strain SRCM100623.</title>
        <authorList>
            <person name="Song Y.R."/>
        </authorList>
    </citation>
    <scope>NUCLEOTIDE SEQUENCE [LARGE SCALE GENOMIC DNA]</scope>
    <source>
        <strain evidence="1 2">SRCM100623</strain>
    </source>
</reference>
<name>A0A1A0D9X9_ACEPA</name>
<dbReference type="AlphaFoldDB" id="A0A1A0D9X9"/>
<dbReference type="Proteomes" id="UP000093796">
    <property type="component" value="Unassembled WGS sequence"/>
</dbReference>
<dbReference type="eggNOG" id="COG1216">
    <property type="taxonomic scope" value="Bacteria"/>
</dbReference>
<sequence length="220" mass="25404">MPGKASAALWYPFDANWYRAEYGAIMDALLSFSDQELEQWYKIEGAPSGHSPNRYFNEEWYRVNCSEAAEAITNGTCVSGFEHYCNGGYKKFSPHYLFSERYYLQRYPDISEQNLQSGGFVNGYDHFLRSGDKEKRSGHLFFDPDTYLQNRPEDPNLSSLTPFMNLLHSEHTLPNSIVLSDHFNPAWYRALSPDAVMAVEYGFAPNVLYQFLSTFTPDRF</sequence>
<organism evidence="1 2">
    <name type="scientific">Acetobacter pasteurianus</name>
    <name type="common">Acetobacter turbidans</name>
    <dbReference type="NCBI Taxonomy" id="438"/>
    <lineage>
        <taxon>Bacteria</taxon>
        <taxon>Pseudomonadati</taxon>
        <taxon>Pseudomonadota</taxon>
        <taxon>Alphaproteobacteria</taxon>
        <taxon>Acetobacterales</taxon>
        <taxon>Acetobacteraceae</taxon>
        <taxon>Acetobacter</taxon>
    </lineage>
</organism>
<dbReference type="OrthoDB" id="7220105at2"/>
<evidence type="ECO:0000313" key="2">
    <source>
        <dbReference type="Proteomes" id="UP000093796"/>
    </source>
</evidence>
<dbReference type="PATRIC" id="fig|438.15.peg.2144"/>